<protein>
    <submittedName>
        <fullName evidence="2">Uncharacterized protein</fullName>
    </submittedName>
</protein>
<gene>
    <name evidence="2" type="ORF">Cvel_23997</name>
</gene>
<reference evidence="2" key="1">
    <citation type="submission" date="2014-11" db="EMBL/GenBank/DDBJ databases">
        <authorList>
            <person name="Otto D Thomas"/>
            <person name="Naeem Raeece"/>
        </authorList>
    </citation>
    <scope>NUCLEOTIDE SEQUENCE</scope>
</reference>
<name>A0A0G4GZ23_9ALVE</name>
<evidence type="ECO:0000313" key="2">
    <source>
        <dbReference type="EMBL" id="CEM36463.1"/>
    </source>
</evidence>
<keyword evidence="1" id="KW-0472">Membrane</keyword>
<keyword evidence="1" id="KW-0812">Transmembrane</keyword>
<feature type="transmembrane region" description="Helical" evidence="1">
    <location>
        <begin position="12"/>
        <end position="31"/>
    </location>
</feature>
<proteinExistence type="predicted"/>
<keyword evidence="1" id="KW-1133">Transmembrane helix</keyword>
<evidence type="ECO:0000256" key="1">
    <source>
        <dbReference type="SAM" id="Phobius"/>
    </source>
</evidence>
<sequence length="66" mass="7035">MGIRTVVQTVSLEVVVVSACVSFVLVGPLSAGVVVVLYWMAFLSLVAFATPSGIFVVRLRLDSHDL</sequence>
<dbReference type="VEuPathDB" id="CryptoDB:Cvel_23997"/>
<dbReference type="EMBL" id="CDMZ01001706">
    <property type="protein sequence ID" value="CEM36463.1"/>
    <property type="molecule type" value="Genomic_DNA"/>
</dbReference>
<accession>A0A0G4GZ23</accession>
<feature type="transmembrane region" description="Helical" evidence="1">
    <location>
        <begin position="37"/>
        <end position="57"/>
    </location>
</feature>
<organism evidence="2">
    <name type="scientific">Chromera velia CCMP2878</name>
    <dbReference type="NCBI Taxonomy" id="1169474"/>
    <lineage>
        <taxon>Eukaryota</taxon>
        <taxon>Sar</taxon>
        <taxon>Alveolata</taxon>
        <taxon>Colpodellida</taxon>
        <taxon>Chromeraceae</taxon>
        <taxon>Chromera</taxon>
    </lineage>
</organism>
<dbReference type="AlphaFoldDB" id="A0A0G4GZ23"/>